<dbReference type="EMBL" id="AP024430">
    <property type="protein sequence ID" value="BCS01800.1"/>
    <property type="molecule type" value="Genomic_DNA"/>
</dbReference>
<evidence type="ECO:0000256" key="3">
    <source>
        <dbReference type="ARBA" id="ARBA00023004"/>
    </source>
</evidence>
<dbReference type="AlphaFoldDB" id="A0A7R7WFN0"/>
<accession>A0A7R7WFN0</accession>
<dbReference type="RefSeq" id="XP_041545562.1">
    <property type="nucleotide sequence ID" value="XM_041692148.1"/>
</dbReference>
<keyword evidence="6" id="KW-1185">Reference proteome</keyword>
<dbReference type="SUPFAM" id="SSF51197">
    <property type="entry name" value="Clavaminate synthase-like"/>
    <property type="match status" value="1"/>
</dbReference>
<evidence type="ECO:0000313" key="6">
    <source>
        <dbReference type="Proteomes" id="UP000661280"/>
    </source>
</evidence>
<dbReference type="GO" id="GO:0046872">
    <property type="term" value="F:metal ion binding"/>
    <property type="evidence" value="ECO:0007669"/>
    <property type="project" value="UniProtKB-KW"/>
</dbReference>
<name>A0A7R7WFN0_ASPKA</name>
<dbReference type="InterPro" id="IPR026992">
    <property type="entry name" value="DIOX_N"/>
</dbReference>
<dbReference type="Gene3D" id="2.60.120.330">
    <property type="entry name" value="B-lactam Antibiotic, Isopenicillin N Synthase, Chain"/>
    <property type="match status" value="1"/>
</dbReference>
<evidence type="ECO:0000313" key="5">
    <source>
        <dbReference type="EMBL" id="BCS01800.1"/>
    </source>
</evidence>
<dbReference type="KEGG" id="aluc:AKAW2_60064A"/>
<protein>
    <recommendedName>
        <fullName evidence="4">Non-haem dioxygenase N-terminal domain-containing protein</fullName>
    </recommendedName>
</protein>
<organism evidence="5 6">
    <name type="scientific">Aspergillus kawachii</name>
    <name type="common">White koji mold</name>
    <name type="synonym">Aspergillus awamori var. kawachi</name>
    <dbReference type="NCBI Taxonomy" id="1069201"/>
    <lineage>
        <taxon>Eukaryota</taxon>
        <taxon>Fungi</taxon>
        <taxon>Dikarya</taxon>
        <taxon>Ascomycota</taxon>
        <taxon>Pezizomycotina</taxon>
        <taxon>Eurotiomycetes</taxon>
        <taxon>Eurotiomycetidae</taxon>
        <taxon>Eurotiales</taxon>
        <taxon>Aspergillaceae</taxon>
        <taxon>Aspergillus</taxon>
        <taxon>Aspergillus subgen. Circumdati</taxon>
    </lineage>
</organism>
<keyword evidence="1" id="KW-0479">Metal-binding</keyword>
<dbReference type="GeneID" id="64963121"/>
<reference evidence="5" key="2">
    <citation type="submission" date="2021-02" db="EMBL/GenBank/DDBJ databases">
        <title>Aspergillus luchuensis mut. kawachii IFO 4304 genome sequence.</title>
        <authorList>
            <person name="Mori K."/>
            <person name="Kadooka C."/>
            <person name="Goto M."/>
            <person name="Futagami T."/>
        </authorList>
    </citation>
    <scope>NUCLEOTIDE SEQUENCE</scope>
    <source>
        <strain evidence="5">IFO 4308</strain>
    </source>
</reference>
<dbReference type="Pfam" id="PF14226">
    <property type="entry name" value="DIOX_N"/>
    <property type="match status" value="1"/>
</dbReference>
<gene>
    <name evidence="5" type="ORF">AKAW2_60064A</name>
</gene>
<evidence type="ECO:0000259" key="4">
    <source>
        <dbReference type="Pfam" id="PF14226"/>
    </source>
</evidence>
<evidence type="ECO:0000256" key="1">
    <source>
        <dbReference type="ARBA" id="ARBA00022723"/>
    </source>
</evidence>
<keyword evidence="3" id="KW-0408">Iron</keyword>
<dbReference type="Proteomes" id="UP000661280">
    <property type="component" value="Chromosome 6"/>
</dbReference>
<dbReference type="OrthoDB" id="288590at2759"/>
<dbReference type="PANTHER" id="PTHR10209:SF881">
    <property type="entry name" value="FI07970P-RELATED"/>
    <property type="match status" value="1"/>
</dbReference>
<dbReference type="GO" id="GO:0016491">
    <property type="term" value="F:oxidoreductase activity"/>
    <property type="evidence" value="ECO:0007669"/>
    <property type="project" value="UniProtKB-KW"/>
</dbReference>
<dbReference type="PANTHER" id="PTHR10209">
    <property type="entry name" value="OXIDOREDUCTASE, 2OG-FE II OXYGENASE FAMILY PROTEIN"/>
    <property type="match status" value="1"/>
</dbReference>
<sequence length="75" mass="8425">MSVTNASPGNFDHIPIIDLSALRSPVLKERQQLAKEIFTACTQVGFFYIKNHGIAEDVITSLHDMARQFFSLSQE</sequence>
<evidence type="ECO:0000256" key="2">
    <source>
        <dbReference type="ARBA" id="ARBA00023002"/>
    </source>
</evidence>
<keyword evidence="2" id="KW-0560">Oxidoreductase</keyword>
<reference evidence="5" key="1">
    <citation type="submission" date="2021-01" db="EMBL/GenBank/DDBJ databases">
        <authorList>
            <consortium name="Aspergillus luchuensis mut. kawachii IFO 4304 genome sequencing consortium"/>
            <person name="Kazuki M."/>
            <person name="Futagami T."/>
        </authorList>
    </citation>
    <scope>NUCLEOTIDE SEQUENCE</scope>
    <source>
        <strain evidence="5">IFO 4308</strain>
    </source>
</reference>
<dbReference type="InterPro" id="IPR027443">
    <property type="entry name" value="IPNS-like_sf"/>
</dbReference>
<feature type="domain" description="Non-haem dioxygenase N-terminal" evidence="4">
    <location>
        <begin position="14"/>
        <end position="75"/>
    </location>
</feature>
<proteinExistence type="predicted"/>